<dbReference type="Proteomes" id="UP000001861">
    <property type="component" value="Unassembled WGS sequence"/>
</dbReference>
<reference evidence="2 3" key="1">
    <citation type="journal article" date="2010" name="Proc. Natl. Acad. Sci. U.S.A.">
        <title>Insights into evolution of multicellular fungi from the assembled chromosomes of the mushroom Coprinopsis cinerea (Coprinus cinereus).</title>
        <authorList>
            <person name="Stajich J.E."/>
            <person name="Wilke S.K."/>
            <person name="Ahren D."/>
            <person name="Au C.H."/>
            <person name="Birren B.W."/>
            <person name="Borodovsky M."/>
            <person name="Burns C."/>
            <person name="Canback B."/>
            <person name="Casselton L.A."/>
            <person name="Cheng C.K."/>
            <person name="Deng J."/>
            <person name="Dietrich F.S."/>
            <person name="Fargo D.C."/>
            <person name="Farman M.L."/>
            <person name="Gathman A.C."/>
            <person name="Goldberg J."/>
            <person name="Guigo R."/>
            <person name="Hoegger P.J."/>
            <person name="Hooker J.B."/>
            <person name="Huggins A."/>
            <person name="James T.Y."/>
            <person name="Kamada T."/>
            <person name="Kilaru S."/>
            <person name="Kodira C."/>
            <person name="Kues U."/>
            <person name="Kupfer D."/>
            <person name="Kwan H.S."/>
            <person name="Lomsadze A."/>
            <person name="Li W."/>
            <person name="Lilly W.W."/>
            <person name="Ma L.J."/>
            <person name="Mackey A.J."/>
            <person name="Manning G."/>
            <person name="Martin F."/>
            <person name="Muraguchi H."/>
            <person name="Natvig D.O."/>
            <person name="Palmerini H."/>
            <person name="Ramesh M.A."/>
            <person name="Rehmeyer C.J."/>
            <person name="Roe B.A."/>
            <person name="Shenoy N."/>
            <person name="Stanke M."/>
            <person name="Ter-Hovhannisyan V."/>
            <person name="Tunlid A."/>
            <person name="Velagapudi R."/>
            <person name="Vision T.J."/>
            <person name="Zeng Q."/>
            <person name="Zolan M.E."/>
            <person name="Pukkila P.J."/>
        </authorList>
    </citation>
    <scope>NUCLEOTIDE SEQUENCE [LARGE SCALE GENOMIC DNA]</scope>
    <source>
        <strain evidence="3">Okayama-7 / 130 / ATCC MYA-4618 / FGSC 9003</strain>
    </source>
</reference>
<gene>
    <name evidence="2" type="ORF">CC1G_04053</name>
</gene>
<organism evidence="2 3">
    <name type="scientific">Coprinopsis cinerea (strain Okayama-7 / 130 / ATCC MYA-4618 / FGSC 9003)</name>
    <name type="common">Inky cap fungus</name>
    <name type="synonym">Hormographiella aspergillata</name>
    <dbReference type="NCBI Taxonomy" id="240176"/>
    <lineage>
        <taxon>Eukaryota</taxon>
        <taxon>Fungi</taxon>
        <taxon>Dikarya</taxon>
        <taxon>Basidiomycota</taxon>
        <taxon>Agaricomycotina</taxon>
        <taxon>Agaricomycetes</taxon>
        <taxon>Agaricomycetidae</taxon>
        <taxon>Agaricales</taxon>
        <taxon>Agaricineae</taxon>
        <taxon>Psathyrellaceae</taxon>
        <taxon>Coprinopsis</taxon>
    </lineage>
</organism>
<evidence type="ECO:0008006" key="4">
    <source>
        <dbReference type="Google" id="ProtNLM"/>
    </source>
</evidence>
<proteinExistence type="predicted"/>
<evidence type="ECO:0000313" key="2">
    <source>
        <dbReference type="EMBL" id="EAU84957.1"/>
    </source>
</evidence>
<keyword evidence="3" id="KW-1185">Reference proteome</keyword>
<sequence>MSSDTSTRLTDHGRPSQDQGVQLPAVDHRLQRKSTLAPIHLLPPELLAIIMRVVLHHNKTAWSNERRTNLFQLRSVCRQWKETGDSNSDFWRSLKININFWDRFETSADGVADFAQKVTWWFSHAGSEQGLELIITRKHYRNVLKLADVVAFLSQSDFNWKTLTFPGAILFGISENIDTVLNDKDVWKTVKNLSLNLSVVNEQQLLRMSTTFPSLESISMTQDIFRFDRDTIPFSHPTLTSLELTGIYGSIKGFAIFIAGLQALEELILSSCNSLSSYGDNQITPTTHLSLKRLVLIRQRSAETLLAALTLPSLQLLRLASFIFEPREDLPTHLETFLMRSSPQGLTLSLESANWPFSRLVLPTYPIDRLHLQEVNPDALSEPFTLPDSLRIIVCASPSTGPVVEWARKLATSLSVGREGVVMYLPKPRDTEAGLGEDALEEGRRTLAAIRLDLQFVTLVEVDSMLCFQPLRSHITTGYV</sequence>
<dbReference type="Gene3D" id="3.80.10.10">
    <property type="entry name" value="Ribonuclease Inhibitor"/>
    <property type="match status" value="1"/>
</dbReference>
<dbReference type="RefSeq" id="XP_001836740.1">
    <property type="nucleotide sequence ID" value="XM_001836688.1"/>
</dbReference>
<feature type="region of interest" description="Disordered" evidence="1">
    <location>
        <begin position="1"/>
        <end position="23"/>
    </location>
</feature>
<comment type="caution">
    <text evidence="2">The sequence shown here is derived from an EMBL/GenBank/DDBJ whole genome shotgun (WGS) entry which is preliminary data.</text>
</comment>
<name>A8NVR8_COPC7</name>
<evidence type="ECO:0000256" key="1">
    <source>
        <dbReference type="SAM" id="MobiDB-lite"/>
    </source>
</evidence>
<protein>
    <recommendedName>
        <fullName evidence="4">F-box domain-containing protein</fullName>
    </recommendedName>
</protein>
<dbReference type="AlphaFoldDB" id="A8NVR8"/>
<dbReference type="KEGG" id="cci:CC1G_04053"/>
<dbReference type="SUPFAM" id="SSF52047">
    <property type="entry name" value="RNI-like"/>
    <property type="match status" value="1"/>
</dbReference>
<dbReference type="EMBL" id="AACS02000004">
    <property type="protein sequence ID" value="EAU84957.1"/>
    <property type="molecule type" value="Genomic_DNA"/>
</dbReference>
<dbReference type="VEuPathDB" id="FungiDB:CC1G_04053"/>
<dbReference type="GeneID" id="6013292"/>
<dbReference type="OrthoDB" id="10680980at2759"/>
<dbReference type="InterPro" id="IPR032675">
    <property type="entry name" value="LRR_dom_sf"/>
</dbReference>
<dbReference type="InParanoid" id="A8NVR8"/>
<evidence type="ECO:0000313" key="3">
    <source>
        <dbReference type="Proteomes" id="UP000001861"/>
    </source>
</evidence>
<accession>A8NVR8</accession>